<dbReference type="EMBL" id="AP017312">
    <property type="protein sequence ID" value="BAU29401.1"/>
    <property type="molecule type" value="Genomic_DNA"/>
</dbReference>
<reference evidence="1 2" key="1">
    <citation type="submission" date="2015-12" db="EMBL/GenBank/DDBJ databases">
        <title>Genome sequence of Aneurinibacillus soli.</title>
        <authorList>
            <person name="Lee J.S."/>
            <person name="Lee K.C."/>
            <person name="Kim K.K."/>
            <person name="Lee B.W."/>
        </authorList>
    </citation>
    <scope>NUCLEOTIDE SEQUENCE [LARGE SCALE GENOMIC DNA]</scope>
    <source>
        <strain evidence="1 2">CB4</strain>
    </source>
</reference>
<keyword evidence="2" id="KW-1185">Reference proteome</keyword>
<accession>A0A0U4WM06</accession>
<evidence type="ECO:0000313" key="1">
    <source>
        <dbReference type="EMBL" id="BAU29401.1"/>
    </source>
</evidence>
<dbReference type="Proteomes" id="UP000217696">
    <property type="component" value="Chromosome"/>
</dbReference>
<dbReference type="RefSeq" id="WP_096467083.1">
    <property type="nucleotide sequence ID" value="NZ_AP017312.1"/>
</dbReference>
<organism evidence="1 2">
    <name type="scientific">Aneurinibacillus soli</name>
    <dbReference type="NCBI Taxonomy" id="1500254"/>
    <lineage>
        <taxon>Bacteria</taxon>
        <taxon>Bacillati</taxon>
        <taxon>Bacillota</taxon>
        <taxon>Bacilli</taxon>
        <taxon>Bacillales</taxon>
        <taxon>Paenibacillaceae</taxon>
        <taxon>Aneurinibacillus group</taxon>
        <taxon>Aneurinibacillus</taxon>
    </lineage>
</organism>
<dbReference type="KEGG" id="asoc:CB4_03601"/>
<name>A0A0U4WM06_9BACL</name>
<proteinExistence type="predicted"/>
<gene>
    <name evidence="1" type="ORF">CB4_03601</name>
</gene>
<dbReference type="OrthoDB" id="2679994at2"/>
<dbReference type="AlphaFoldDB" id="A0A0U4WM06"/>
<protein>
    <submittedName>
        <fullName evidence="1">Uncharacterized protein</fullName>
    </submittedName>
</protein>
<evidence type="ECO:0000313" key="2">
    <source>
        <dbReference type="Proteomes" id="UP000217696"/>
    </source>
</evidence>
<sequence>MRVGKKIAAVLLSMTMLSGAVGCSTADSGTSTVQSQESKQWISKQTAVRQQSITQWKKTAADKTRTSSERALASFAVNALSNDMKPLIEANDVDRQALLRSLASQKPPSAPTGLPALSSLTIESVNQLDQGKTMYTIRGTIFTSVPDKLYPITLQIRMNKSGQLEFSTVG</sequence>
<dbReference type="PROSITE" id="PS51257">
    <property type="entry name" value="PROKAR_LIPOPROTEIN"/>
    <property type="match status" value="1"/>
</dbReference>